<dbReference type="RefSeq" id="WP_013550587.1">
    <property type="nucleotide sequence ID" value="NC_014934.1"/>
</dbReference>
<evidence type="ECO:0000256" key="1">
    <source>
        <dbReference type="SAM" id="Phobius"/>
    </source>
</evidence>
<gene>
    <name evidence="2" type="ordered locus">Celal_1808</name>
</gene>
<name>E6XDH7_CELAD</name>
<dbReference type="STRING" id="688270.Celal_1808"/>
<feature type="transmembrane region" description="Helical" evidence="1">
    <location>
        <begin position="9"/>
        <end position="31"/>
    </location>
</feature>
<keyword evidence="1" id="KW-0812">Transmembrane</keyword>
<keyword evidence="3" id="KW-1185">Reference proteome</keyword>
<protein>
    <recommendedName>
        <fullName evidence="4">DUF748 domain-containing protein</fullName>
    </recommendedName>
</protein>
<evidence type="ECO:0008006" key="4">
    <source>
        <dbReference type="Google" id="ProtNLM"/>
    </source>
</evidence>
<organism evidence="2 3">
    <name type="scientific">Cellulophaga algicola (strain DSM 14237 / IC166 / ACAM 630)</name>
    <dbReference type="NCBI Taxonomy" id="688270"/>
    <lineage>
        <taxon>Bacteria</taxon>
        <taxon>Pseudomonadati</taxon>
        <taxon>Bacteroidota</taxon>
        <taxon>Flavobacteriia</taxon>
        <taxon>Flavobacteriales</taxon>
        <taxon>Flavobacteriaceae</taxon>
        <taxon>Cellulophaga</taxon>
    </lineage>
</organism>
<accession>E6XDH7</accession>
<proteinExistence type="predicted"/>
<reference evidence="2 3" key="1">
    <citation type="journal article" date="2010" name="Stand. Genomic Sci.">
        <title>Complete genome sequence of Cellulophaga algicola type strain (IC166).</title>
        <authorList>
            <person name="Abt B."/>
            <person name="Lu M."/>
            <person name="Misra M."/>
            <person name="Han C."/>
            <person name="Nolan M."/>
            <person name="Lucas S."/>
            <person name="Hammon N."/>
            <person name="Deshpande S."/>
            <person name="Cheng J.F."/>
            <person name="Tapia R."/>
            <person name="Goodwin L."/>
            <person name="Pitluck S."/>
            <person name="Liolios K."/>
            <person name="Pagani I."/>
            <person name="Ivanova N."/>
            <person name="Mavromatis K."/>
            <person name="Ovchinikova G."/>
            <person name="Pati A."/>
            <person name="Chen A."/>
            <person name="Palaniappan K."/>
            <person name="Land M."/>
            <person name="Hauser L."/>
            <person name="Chang Y.J."/>
            <person name="Jeffries C.D."/>
            <person name="Detter J.C."/>
            <person name="Brambilla E."/>
            <person name="Rohde M."/>
            <person name="Tindall B.J."/>
            <person name="Goker M."/>
            <person name="Woyke T."/>
            <person name="Bristow J."/>
            <person name="Eisen J.A."/>
            <person name="Markowitz V."/>
            <person name="Hugenholtz P."/>
            <person name="Kyrpides N.C."/>
            <person name="Klenk H.P."/>
            <person name="Lapidus A."/>
        </authorList>
    </citation>
    <scope>NUCLEOTIDE SEQUENCE [LARGE SCALE GENOMIC DNA]</scope>
    <source>
        <strain evidence="3">DSM 14237 / IC166 / ACAM 630</strain>
    </source>
</reference>
<dbReference type="EMBL" id="CP002453">
    <property type="protein sequence ID" value="ADV49109.1"/>
    <property type="molecule type" value="Genomic_DNA"/>
</dbReference>
<dbReference type="HOGENOM" id="CLU_027065_1_0_10"/>
<evidence type="ECO:0000313" key="2">
    <source>
        <dbReference type="EMBL" id="ADV49109.1"/>
    </source>
</evidence>
<dbReference type="AlphaFoldDB" id="E6XDH7"/>
<evidence type="ECO:0000313" key="3">
    <source>
        <dbReference type="Proteomes" id="UP000008634"/>
    </source>
</evidence>
<dbReference type="OrthoDB" id="1412480at2"/>
<dbReference type="KEGG" id="cao:Celal_1808"/>
<dbReference type="eggNOG" id="ENOG502Z80K">
    <property type="taxonomic scope" value="Bacteria"/>
</dbReference>
<dbReference type="Proteomes" id="UP000008634">
    <property type="component" value="Chromosome"/>
</dbReference>
<keyword evidence="1" id="KW-0472">Membrane</keyword>
<keyword evidence="1" id="KW-1133">Transmembrane helix</keyword>
<sequence length="511" mass="57134">MRPLLHKKYIFWALTSAILLMLLYGVAHIYVKHKIAQAITNEQSSKMKITYNDLSLSLLNNQLRLTNLSLLHKAVVDSAKIGSVVIDGFQYIHFLRTGNIAIENIEITGLSASFYTKDTTGIPEKNPSPLKKQITVEHFQLSDADMKLIDIRNNSILISGEHVDLGLQDIKMSSSTIHNQIPFTYSTYILEADNLKTSVGLYENLTIDHLKADGAIAINGLELKTKYSKAALQKHITKERDWVHLKVPEATLSKLDFLVEQDSFSVEIPSVVLKGLDLEMYRNKLMPDDYTLKDMFGKSIRNLPFGLNIPCLMIENGKVSYSELVALGTTPGELLFTEITSVIKNISSTGTKPLSIKNKAKLMGVAPIALDWSFYQENGAHLFKASGVISNFDTEKLDSFLKPNLRAQAEGTIDALYFTISGDEFVSSGDLKMSYSDFSFVVLKKDRLGVNKLLTALVNIFTNDGSKTDEFGFRHGQIKVERDPTKSFFNYLWLNVKAGILHTFTGNGKKE</sequence>